<sequence>MNGTEQDLARTGGRGADVAPTRKLFLFDCYDTLVLERTPGSAPAPAALFAHHLGVTETTAKRILYPILSAAFRPSSVQEATTDLLGRGLRRQGLEQHLDRARDALWWAMGNGDGRHIAAPDCAEVLRHIKKAGHEVRLISNCVLEPEGMHRLLTGLGLSEFIDRAYYSSEGLGRKPDLAFFSRAAAGQWDTVVMVGDSEPLDMAPARTLGMRTVQVDPGRPGWDEVLRLA</sequence>
<dbReference type="EMBL" id="BAABCQ010000203">
    <property type="protein sequence ID" value="GAA4009661.1"/>
    <property type="molecule type" value="Genomic_DNA"/>
</dbReference>
<dbReference type="InterPro" id="IPR023214">
    <property type="entry name" value="HAD_sf"/>
</dbReference>
<dbReference type="SFLD" id="SFLDS00003">
    <property type="entry name" value="Haloacid_Dehalogenase"/>
    <property type="match status" value="1"/>
</dbReference>
<accession>A0ABP7SC05</accession>
<evidence type="ECO:0000256" key="1">
    <source>
        <dbReference type="ARBA" id="ARBA00022801"/>
    </source>
</evidence>
<dbReference type="InterPro" id="IPR051540">
    <property type="entry name" value="S-2-haloacid_dehalogenase"/>
</dbReference>
<evidence type="ECO:0000313" key="2">
    <source>
        <dbReference type="EMBL" id="GAA4009661.1"/>
    </source>
</evidence>
<proteinExistence type="predicted"/>
<organism evidence="2 3">
    <name type="scientific">Streptomyces marokkonensis</name>
    <dbReference type="NCBI Taxonomy" id="324855"/>
    <lineage>
        <taxon>Bacteria</taxon>
        <taxon>Bacillati</taxon>
        <taxon>Actinomycetota</taxon>
        <taxon>Actinomycetes</taxon>
        <taxon>Kitasatosporales</taxon>
        <taxon>Streptomycetaceae</taxon>
        <taxon>Streptomyces</taxon>
    </lineage>
</organism>
<dbReference type="SUPFAM" id="SSF56784">
    <property type="entry name" value="HAD-like"/>
    <property type="match status" value="1"/>
</dbReference>
<keyword evidence="3" id="KW-1185">Reference proteome</keyword>
<keyword evidence="1" id="KW-0378">Hydrolase</keyword>
<dbReference type="PANTHER" id="PTHR43316">
    <property type="entry name" value="HYDROLASE, HALOACID DELAHOGENASE-RELATED"/>
    <property type="match status" value="1"/>
</dbReference>
<reference evidence="3" key="1">
    <citation type="journal article" date="2019" name="Int. J. Syst. Evol. Microbiol.">
        <title>The Global Catalogue of Microorganisms (GCM) 10K type strain sequencing project: providing services to taxonomists for standard genome sequencing and annotation.</title>
        <authorList>
            <consortium name="The Broad Institute Genomics Platform"/>
            <consortium name="The Broad Institute Genome Sequencing Center for Infectious Disease"/>
            <person name="Wu L."/>
            <person name="Ma J."/>
        </authorList>
    </citation>
    <scope>NUCLEOTIDE SEQUENCE [LARGE SCALE GENOMIC DNA]</scope>
    <source>
        <strain evidence="3">JCM 17027</strain>
    </source>
</reference>
<dbReference type="Proteomes" id="UP001500034">
    <property type="component" value="Unassembled WGS sequence"/>
</dbReference>
<dbReference type="SFLD" id="SFLDG01129">
    <property type="entry name" value="C1.5:_HAD__Beta-PGM__Phosphata"/>
    <property type="match status" value="1"/>
</dbReference>
<protein>
    <recommendedName>
        <fullName evidence="4">Hydrolase of the HAD superfamily</fullName>
    </recommendedName>
</protein>
<dbReference type="InterPro" id="IPR036412">
    <property type="entry name" value="HAD-like_sf"/>
</dbReference>
<comment type="caution">
    <text evidence="2">The sequence shown here is derived from an EMBL/GenBank/DDBJ whole genome shotgun (WGS) entry which is preliminary data.</text>
</comment>
<dbReference type="RefSeq" id="WP_345597075.1">
    <property type="nucleotide sequence ID" value="NZ_BAABCQ010000203.1"/>
</dbReference>
<gene>
    <name evidence="2" type="ORF">GCM10022384_63950</name>
</gene>
<evidence type="ECO:0008006" key="4">
    <source>
        <dbReference type="Google" id="ProtNLM"/>
    </source>
</evidence>
<dbReference type="PANTHER" id="PTHR43316:SF3">
    <property type="entry name" value="HALOACID DEHALOGENASE, TYPE II (AFU_ORTHOLOGUE AFUA_2G07750)-RELATED"/>
    <property type="match status" value="1"/>
</dbReference>
<dbReference type="Pfam" id="PF00702">
    <property type="entry name" value="Hydrolase"/>
    <property type="match status" value="1"/>
</dbReference>
<name>A0ABP7SC05_9ACTN</name>
<dbReference type="Gene3D" id="3.40.50.1000">
    <property type="entry name" value="HAD superfamily/HAD-like"/>
    <property type="match status" value="1"/>
</dbReference>
<evidence type="ECO:0000313" key="3">
    <source>
        <dbReference type="Proteomes" id="UP001500034"/>
    </source>
</evidence>